<sequence>MKPLTAWHLLSGPRGRRFLMEFARTSEQLLRNPDDRPFHEAEFWGSYRMQPPGAAGMLFGTGSESPPTVTPAEVARALDAVPLLEANEENLRPGLADAAALARYWQVPDGTDALAATDELREALHRVAEHVVSSPEAQRWVQPVQLQDQHVVHWEGERAPSVLADVPAALEAWRHEALKAEVRDNQPQYRKITAGVSGEWWSFPLTQGHSLLTSTASFSDGSPAGLWWVEDPFDWEAATTRGLELPSAAAGLRILEITGPEVWAGLCWRYPLEVTYQKRHDWYRTTGREGRWIIPDWYQVAQDYDAVHLTTACYVQAAGTAIPVEVSGASAQAEGAEYASVIAGWHPDQTYWFTSQLALSDRVRSWVLDGDGPVTRWLPSS</sequence>
<dbReference type="Proteomes" id="UP001260872">
    <property type="component" value="Unassembled WGS sequence"/>
</dbReference>
<name>A0ABU1FTW7_9MICC</name>
<keyword evidence="2" id="KW-1185">Reference proteome</keyword>
<reference evidence="2" key="1">
    <citation type="submission" date="2023-07" db="EMBL/GenBank/DDBJ databases">
        <title>Description of three actinobacteria isolated from air of manufacturing shop in a pharmaceutical factory.</title>
        <authorList>
            <person name="Zhang D.-F."/>
        </authorList>
    </citation>
    <scope>NUCLEOTIDE SEQUENCE [LARGE SCALE GENOMIC DNA]</scope>
    <source>
        <strain evidence="2">CCTCC AB 207010</strain>
    </source>
</reference>
<comment type="caution">
    <text evidence="1">The sequence shown here is derived from an EMBL/GenBank/DDBJ whole genome shotgun (WGS) entry which is preliminary data.</text>
</comment>
<accession>A0ABU1FTW7</accession>
<organism evidence="1 2">
    <name type="scientific">Nesterenkonia flava</name>
    <dbReference type="NCBI Taxonomy" id="469799"/>
    <lineage>
        <taxon>Bacteria</taxon>
        <taxon>Bacillati</taxon>
        <taxon>Actinomycetota</taxon>
        <taxon>Actinomycetes</taxon>
        <taxon>Micrococcales</taxon>
        <taxon>Micrococcaceae</taxon>
        <taxon>Nesterenkonia</taxon>
    </lineage>
</organism>
<protein>
    <submittedName>
        <fullName evidence="1">Uncharacterized protein</fullName>
    </submittedName>
</protein>
<evidence type="ECO:0000313" key="2">
    <source>
        <dbReference type="Proteomes" id="UP001260872"/>
    </source>
</evidence>
<evidence type="ECO:0000313" key="1">
    <source>
        <dbReference type="EMBL" id="MDR5712104.1"/>
    </source>
</evidence>
<gene>
    <name evidence="1" type="ORF">RH857_08170</name>
</gene>
<dbReference type="EMBL" id="JAVKGT010000018">
    <property type="protein sequence ID" value="MDR5712104.1"/>
    <property type="molecule type" value="Genomic_DNA"/>
</dbReference>
<dbReference type="RefSeq" id="WP_310537485.1">
    <property type="nucleotide sequence ID" value="NZ_BAAAOC010000088.1"/>
</dbReference>
<proteinExistence type="predicted"/>